<sequence>MSDTANGQVNSLRESLNRWNQSRSQNSQGFNESAKTLFSSWADSLNTRAQDVYQRLPISRQDLVQNQEPSWFNISRTERLLLFVCFILGSVACFTTCIFLFPVLAVKPRKFGLLWTMGSLLFVLAFGIFMGPMAYVKHLTSRERLPFSVFFFATCISTIYFAAIRKSALLTIPCAILELIALVYYAISYFPFGSTGIKVISSVGVNSARGALHI</sequence>
<comment type="similarity">
    <text evidence="7 8">Belongs to the SFT2 family.</text>
</comment>
<evidence type="ECO:0000256" key="3">
    <source>
        <dbReference type="ARBA" id="ARBA00022692"/>
    </source>
</evidence>
<keyword evidence="4 8" id="KW-0653">Protein transport</keyword>
<dbReference type="GO" id="GO:0015031">
    <property type="term" value="P:protein transport"/>
    <property type="evidence" value="ECO:0007669"/>
    <property type="project" value="UniProtKB-KW"/>
</dbReference>
<dbReference type="PANTHER" id="PTHR23137">
    <property type="entry name" value="VESICLE TRANSPORT PROTEIN-RELATED"/>
    <property type="match status" value="1"/>
</dbReference>
<evidence type="ECO:0000256" key="2">
    <source>
        <dbReference type="ARBA" id="ARBA00022448"/>
    </source>
</evidence>
<feature type="transmembrane region" description="Helical" evidence="8">
    <location>
        <begin position="147"/>
        <end position="164"/>
    </location>
</feature>
<keyword evidence="6 8" id="KW-0472">Membrane</keyword>
<keyword evidence="8" id="KW-0333">Golgi apparatus</keyword>
<comment type="subcellular location">
    <subcellularLocation>
        <location evidence="8">Golgi apparatus membrane</location>
        <topology evidence="8">Multi-pass membrane protein</topology>
    </subcellularLocation>
    <subcellularLocation>
        <location evidence="1">Membrane</location>
        <topology evidence="1">Multi-pass membrane protein</topology>
    </subcellularLocation>
</comment>
<dbReference type="PANTHER" id="PTHR23137:SF36">
    <property type="entry name" value="VESICLE TRANSPORT PROTEIN SFT2C"/>
    <property type="match status" value="1"/>
</dbReference>
<evidence type="ECO:0000313" key="9">
    <source>
        <dbReference type="EMBL" id="QLL31559.1"/>
    </source>
</evidence>
<dbReference type="Proteomes" id="UP000515788">
    <property type="component" value="Chromosome 2"/>
</dbReference>
<gene>
    <name evidence="9" type="ORF">HG536_0B04230</name>
</gene>
<comment type="function">
    <text evidence="8">Nonessential protein required for the fusion of transport vesicles derived from the endocytic pathway with the Golgi complex.</text>
</comment>
<dbReference type="RefSeq" id="XP_037138234.1">
    <property type="nucleotide sequence ID" value="XM_037282339.1"/>
</dbReference>
<evidence type="ECO:0000256" key="8">
    <source>
        <dbReference type="RuleBase" id="RU363111"/>
    </source>
</evidence>
<evidence type="ECO:0000256" key="4">
    <source>
        <dbReference type="ARBA" id="ARBA00022927"/>
    </source>
</evidence>
<keyword evidence="3 8" id="KW-0812">Transmembrane</keyword>
<name>A0A7G3ZDH3_9SACH</name>
<evidence type="ECO:0000256" key="7">
    <source>
        <dbReference type="ARBA" id="ARBA00025800"/>
    </source>
</evidence>
<dbReference type="KEGG" id="tgb:HG536_0B04230"/>
<feature type="transmembrane region" description="Helical" evidence="8">
    <location>
        <begin position="170"/>
        <end position="192"/>
    </location>
</feature>
<dbReference type="GeneID" id="59324678"/>
<evidence type="ECO:0000313" key="10">
    <source>
        <dbReference type="Proteomes" id="UP000515788"/>
    </source>
</evidence>
<reference evidence="9 10" key="1">
    <citation type="submission" date="2020-06" db="EMBL/GenBank/DDBJ databases">
        <title>The yeast mating-type switching endonuclease HO is a domesticated member of an unorthodox homing genetic element family.</title>
        <authorList>
            <person name="Coughlan A.Y."/>
            <person name="Lombardi L."/>
            <person name="Braun-Galleani S."/>
            <person name="Martos A.R."/>
            <person name="Galeote V."/>
            <person name="Bigey F."/>
            <person name="Dequin S."/>
            <person name="Byrne K.P."/>
            <person name="Wolfe K.H."/>
        </authorList>
    </citation>
    <scope>NUCLEOTIDE SEQUENCE [LARGE SCALE GENOMIC DNA]</scope>
    <source>
        <strain evidence="9 10">CBS764</strain>
    </source>
</reference>
<organism evidence="9 10">
    <name type="scientific">Torulaspora globosa</name>
    <dbReference type="NCBI Taxonomy" id="48254"/>
    <lineage>
        <taxon>Eukaryota</taxon>
        <taxon>Fungi</taxon>
        <taxon>Dikarya</taxon>
        <taxon>Ascomycota</taxon>
        <taxon>Saccharomycotina</taxon>
        <taxon>Saccharomycetes</taxon>
        <taxon>Saccharomycetales</taxon>
        <taxon>Saccharomycetaceae</taxon>
        <taxon>Torulaspora</taxon>
    </lineage>
</organism>
<dbReference type="Pfam" id="PF04178">
    <property type="entry name" value="Got1"/>
    <property type="match status" value="1"/>
</dbReference>
<dbReference type="InterPro" id="IPR007305">
    <property type="entry name" value="Vesicle_transpt_Got1/SFT2"/>
</dbReference>
<feature type="transmembrane region" description="Helical" evidence="8">
    <location>
        <begin position="113"/>
        <end position="135"/>
    </location>
</feature>
<proteinExistence type="inferred from homology"/>
<keyword evidence="5 8" id="KW-1133">Transmembrane helix</keyword>
<feature type="transmembrane region" description="Helical" evidence="8">
    <location>
        <begin position="80"/>
        <end position="101"/>
    </location>
</feature>
<dbReference type="InterPro" id="IPR011691">
    <property type="entry name" value="Vesicle_transpt_SFT2"/>
</dbReference>
<accession>A0A7G3ZDH3</accession>
<dbReference type="AlphaFoldDB" id="A0A7G3ZDH3"/>
<protein>
    <recommendedName>
        <fullName evidence="8">Protein transport protein SFT2</fullName>
    </recommendedName>
</protein>
<dbReference type="GO" id="GO:0000139">
    <property type="term" value="C:Golgi membrane"/>
    <property type="evidence" value="ECO:0007669"/>
    <property type="project" value="UniProtKB-SubCell"/>
</dbReference>
<evidence type="ECO:0000256" key="1">
    <source>
        <dbReference type="ARBA" id="ARBA00004141"/>
    </source>
</evidence>
<evidence type="ECO:0000256" key="5">
    <source>
        <dbReference type="ARBA" id="ARBA00022989"/>
    </source>
</evidence>
<keyword evidence="2 8" id="KW-0813">Transport</keyword>
<dbReference type="GO" id="GO:0016192">
    <property type="term" value="P:vesicle-mediated transport"/>
    <property type="evidence" value="ECO:0007669"/>
    <property type="project" value="InterPro"/>
</dbReference>
<dbReference type="OrthoDB" id="660759at2759"/>
<evidence type="ECO:0000256" key="6">
    <source>
        <dbReference type="ARBA" id="ARBA00023136"/>
    </source>
</evidence>
<keyword evidence="10" id="KW-1185">Reference proteome</keyword>
<dbReference type="EMBL" id="CP059247">
    <property type="protein sequence ID" value="QLL31559.1"/>
    <property type="molecule type" value="Genomic_DNA"/>
</dbReference>